<gene>
    <name evidence="2" type="ORF">VE25_17625</name>
</gene>
<sequence>MSLLFSAEPILAGAAANADLRARTAPGQATILPDGAVPARRAGLMSDNKSRERSRRNAPPAEPELPAGAMFAASVAAEAVPPRPDDRQENVRRIGRPRGSKQTGLILPDRTA</sequence>
<evidence type="ECO:0000256" key="1">
    <source>
        <dbReference type="SAM" id="MobiDB-lite"/>
    </source>
</evidence>
<accession>A0A0F5FP17</accession>
<dbReference type="RefSeq" id="WP_046109965.1">
    <property type="nucleotide sequence ID" value="NZ_JZEX01000147.1"/>
</dbReference>
<proteinExistence type="predicted"/>
<keyword evidence="3" id="KW-1185">Reference proteome</keyword>
<name>A0A0F5FP17_9HYPH</name>
<dbReference type="EMBL" id="JZEX01000147">
    <property type="protein sequence ID" value="KKB10553.1"/>
    <property type="molecule type" value="Genomic_DNA"/>
</dbReference>
<evidence type="ECO:0000313" key="2">
    <source>
        <dbReference type="EMBL" id="KKB10553.1"/>
    </source>
</evidence>
<dbReference type="STRING" id="443610.VE25_17625"/>
<reference evidence="2 3" key="1">
    <citation type="submission" date="2015-03" db="EMBL/GenBank/DDBJ databases">
        <authorList>
            <person name="Hassan Y.I."/>
            <person name="Lepp D."/>
            <person name="Li X.-Z."/>
            <person name="Zhou T."/>
        </authorList>
    </citation>
    <scope>NUCLEOTIDE SEQUENCE [LARGE SCALE GENOMIC DNA]</scope>
    <source>
        <strain evidence="2 3">BD-c194</strain>
    </source>
</reference>
<evidence type="ECO:0000313" key="3">
    <source>
        <dbReference type="Proteomes" id="UP000033632"/>
    </source>
</evidence>
<dbReference type="AlphaFoldDB" id="A0A0F5FP17"/>
<feature type="region of interest" description="Disordered" evidence="1">
    <location>
        <begin position="26"/>
        <end position="112"/>
    </location>
</feature>
<comment type="caution">
    <text evidence="2">The sequence shown here is derived from an EMBL/GenBank/DDBJ whole genome shotgun (WGS) entry which is preliminary data.</text>
</comment>
<dbReference type="Proteomes" id="UP000033632">
    <property type="component" value="Unassembled WGS sequence"/>
</dbReference>
<organism evidence="2 3">
    <name type="scientific">Devosia geojensis</name>
    <dbReference type="NCBI Taxonomy" id="443610"/>
    <lineage>
        <taxon>Bacteria</taxon>
        <taxon>Pseudomonadati</taxon>
        <taxon>Pseudomonadota</taxon>
        <taxon>Alphaproteobacteria</taxon>
        <taxon>Hyphomicrobiales</taxon>
        <taxon>Devosiaceae</taxon>
        <taxon>Devosia</taxon>
    </lineage>
</organism>
<protein>
    <submittedName>
        <fullName evidence="2">Uncharacterized protein</fullName>
    </submittedName>
</protein>
<dbReference type="PATRIC" id="fig|443610.3.peg.1826"/>
<feature type="compositionally biased region" description="Low complexity" evidence="1">
    <location>
        <begin position="64"/>
        <end position="80"/>
    </location>
</feature>
<feature type="compositionally biased region" description="Basic and acidic residues" evidence="1">
    <location>
        <begin position="83"/>
        <end position="92"/>
    </location>
</feature>